<keyword evidence="1" id="KW-1133">Transmembrane helix</keyword>
<accession>A0A7R7EPV6</accession>
<sequence length="70" mass="8052">MNLIRSVLPHILIIISGIFIVFLILDSYNPTMEFVSNPISTKLFWAFCILSIINGVLTIVSNRSKWRNKE</sequence>
<feature type="transmembrane region" description="Helical" evidence="1">
    <location>
        <begin position="7"/>
        <end position="24"/>
    </location>
</feature>
<evidence type="ECO:0000313" key="3">
    <source>
        <dbReference type="Proteomes" id="UP000595897"/>
    </source>
</evidence>
<dbReference type="KEGG" id="ahb:bsdtb5_41750"/>
<name>A0A7R7EPV6_9FIRM</name>
<organism evidence="2 3">
    <name type="scientific">Anaeromicropila herbilytica</name>
    <dbReference type="NCBI Taxonomy" id="2785025"/>
    <lineage>
        <taxon>Bacteria</taxon>
        <taxon>Bacillati</taxon>
        <taxon>Bacillota</taxon>
        <taxon>Clostridia</taxon>
        <taxon>Lachnospirales</taxon>
        <taxon>Lachnospiraceae</taxon>
        <taxon>Anaeromicropila</taxon>
    </lineage>
</organism>
<reference evidence="2 3" key="1">
    <citation type="submission" date="2020-11" db="EMBL/GenBank/DDBJ databases">
        <title>Draft genome sequencing of a Lachnospiraceae strain isolated from anoxic soil subjected to BSD treatment.</title>
        <authorList>
            <person name="Uek A."/>
            <person name="Tonouchi A."/>
        </authorList>
    </citation>
    <scope>NUCLEOTIDE SEQUENCE [LARGE SCALE GENOMIC DNA]</scope>
    <source>
        <strain evidence="2 3">TB5</strain>
    </source>
</reference>
<evidence type="ECO:0000313" key="2">
    <source>
        <dbReference type="EMBL" id="BCN32880.1"/>
    </source>
</evidence>
<dbReference type="AlphaFoldDB" id="A0A7R7EPV6"/>
<dbReference type="EMBL" id="AP024169">
    <property type="protein sequence ID" value="BCN32880.1"/>
    <property type="molecule type" value="Genomic_DNA"/>
</dbReference>
<feature type="transmembrane region" description="Helical" evidence="1">
    <location>
        <begin position="44"/>
        <end position="61"/>
    </location>
</feature>
<gene>
    <name evidence="2" type="ORF">bsdtb5_41750</name>
</gene>
<protein>
    <submittedName>
        <fullName evidence="2">Uncharacterized protein</fullName>
    </submittedName>
</protein>
<keyword evidence="1" id="KW-0472">Membrane</keyword>
<evidence type="ECO:0000256" key="1">
    <source>
        <dbReference type="SAM" id="Phobius"/>
    </source>
</evidence>
<keyword evidence="3" id="KW-1185">Reference proteome</keyword>
<dbReference type="RefSeq" id="WP_271713885.1">
    <property type="nucleotide sequence ID" value="NZ_AP024169.1"/>
</dbReference>
<keyword evidence="1" id="KW-0812">Transmembrane</keyword>
<proteinExistence type="predicted"/>
<dbReference type="Proteomes" id="UP000595897">
    <property type="component" value="Chromosome"/>
</dbReference>